<keyword evidence="3" id="KW-1185">Reference proteome</keyword>
<evidence type="ECO:0000313" key="3">
    <source>
        <dbReference type="Proteomes" id="UP001597601"/>
    </source>
</evidence>
<protein>
    <submittedName>
        <fullName evidence="2">TolC family protein</fullName>
    </submittedName>
</protein>
<dbReference type="RefSeq" id="WP_377127138.1">
    <property type="nucleotide sequence ID" value="NZ_JBHUON010000011.1"/>
</dbReference>
<feature type="signal peptide" evidence="1">
    <location>
        <begin position="1"/>
        <end position="19"/>
    </location>
</feature>
<dbReference type="SUPFAM" id="SSF56954">
    <property type="entry name" value="Outer membrane efflux proteins (OEP)"/>
    <property type="match status" value="1"/>
</dbReference>
<comment type="caution">
    <text evidence="2">The sequence shown here is derived from an EMBL/GenBank/DDBJ whole genome shotgun (WGS) entry which is preliminary data.</text>
</comment>
<sequence>MRYLYIYLITILTVTTASAQQRALDDYMQAASRNSPLTKDLNNQILSAQLDSVRLKAGFKPIVTANAGGLYAPVINGIGYSQAITNGQSLNALIGVNKTVIGKNYLNAQNAGIGFQRDSLRNVIKLLEQDLRKTITTQYIAAYGSMEQQKFYQDVVDLLVKEEDLLKKLTRTNVYRQSDYLTFLVTLKQAQLQLAQSRLQYKTDYATLNYLAGITDTTMQTIAKPELSRSNIFDKQSSIFFKQFKIDSLRLKNERMLIDYNYKPKLNVFADGGYNSDLTAEYYRHFGVSAGFGLVIPIYDGGQKKLAHKQLQLKEDTRRNYLSFYDRQYDQQVKLLQQQISGYDALLAGIQDQFKYSESLIKVDTQLMQTGDLKIADLVLAINSYFAVKNLLTQNIISQLHLINQLNYWSK</sequence>
<organism evidence="2 3">
    <name type="scientific">Mucilaginibacter antarcticus</name>
    <dbReference type="NCBI Taxonomy" id="1855725"/>
    <lineage>
        <taxon>Bacteria</taxon>
        <taxon>Pseudomonadati</taxon>
        <taxon>Bacteroidota</taxon>
        <taxon>Sphingobacteriia</taxon>
        <taxon>Sphingobacteriales</taxon>
        <taxon>Sphingobacteriaceae</taxon>
        <taxon>Mucilaginibacter</taxon>
    </lineage>
</organism>
<evidence type="ECO:0000256" key="1">
    <source>
        <dbReference type="SAM" id="SignalP"/>
    </source>
</evidence>
<feature type="chain" id="PRO_5046126709" evidence="1">
    <location>
        <begin position="20"/>
        <end position="411"/>
    </location>
</feature>
<name>A0ABW5XR10_9SPHI</name>
<dbReference type="Gene3D" id="1.20.1600.10">
    <property type="entry name" value="Outer membrane efflux proteins (OEP)"/>
    <property type="match status" value="1"/>
</dbReference>
<dbReference type="Proteomes" id="UP001597601">
    <property type="component" value="Unassembled WGS sequence"/>
</dbReference>
<evidence type="ECO:0000313" key="2">
    <source>
        <dbReference type="EMBL" id="MFD2865216.1"/>
    </source>
</evidence>
<dbReference type="EMBL" id="JBHUON010000011">
    <property type="protein sequence ID" value="MFD2865216.1"/>
    <property type="molecule type" value="Genomic_DNA"/>
</dbReference>
<gene>
    <name evidence="2" type="ORF">ACFSYC_11010</name>
</gene>
<accession>A0ABW5XR10</accession>
<keyword evidence="1" id="KW-0732">Signal</keyword>
<proteinExistence type="predicted"/>
<reference evidence="3" key="1">
    <citation type="journal article" date="2019" name="Int. J. Syst. Evol. Microbiol.">
        <title>The Global Catalogue of Microorganisms (GCM) 10K type strain sequencing project: providing services to taxonomists for standard genome sequencing and annotation.</title>
        <authorList>
            <consortium name="The Broad Institute Genomics Platform"/>
            <consortium name="The Broad Institute Genome Sequencing Center for Infectious Disease"/>
            <person name="Wu L."/>
            <person name="Ma J."/>
        </authorList>
    </citation>
    <scope>NUCLEOTIDE SEQUENCE [LARGE SCALE GENOMIC DNA]</scope>
    <source>
        <strain evidence="3">KCTC 52232</strain>
    </source>
</reference>